<dbReference type="GO" id="GO:0003677">
    <property type="term" value="F:DNA binding"/>
    <property type="evidence" value="ECO:0007669"/>
    <property type="project" value="InterPro"/>
</dbReference>
<protein>
    <recommendedName>
        <fullName evidence="1">DNA-directed RNA polymerase</fullName>
        <ecNumber evidence="1">2.7.7.6</ecNumber>
    </recommendedName>
</protein>
<reference evidence="9" key="1">
    <citation type="journal article" date="2019" name="MBio">
        <title>Virus Genomes from Deep Sea Sediments Expand the Ocean Megavirome and Support Independent Origins of Viral Gigantism.</title>
        <authorList>
            <person name="Backstrom D."/>
            <person name="Yutin N."/>
            <person name="Jorgensen S.L."/>
            <person name="Dharamshi J."/>
            <person name="Homa F."/>
            <person name="Zaremba-Niedwiedzka K."/>
            <person name="Spang A."/>
            <person name="Wolf Y.I."/>
            <person name="Koonin E.V."/>
            <person name="Ettema T.J."/>
        </authorList>
    </citation>
    <scope>NUCLEOTIDE SEQUENCE</scope>
</reference>
<dbReference type="InterPro" id="IPR045867">
    <property type="entry name" value="DNA-dir_RpoC_beta_prime"/>
</dbReference>
<dbReference type="InterPro" id="IPR007081">
    <property type="entry name" value="RNA_pol_Rpb1_5"/>
</dbReference>
<feature type="region of interest" description="Disordered" evidence="7">
    <location>
        <begin position="635"/>
        <end position="676"/>
    </location>
</feature>
<evidence type="ECO:0000256" key="2">
    <source>
        <dbReference type="ARBA" id="ARBA00022478"/>
    </source>
</evidence>
<dbReference type="SUPFAM" id="SSF64484">
    <property type="entry name" value="beta and beta-prime subunits of DNA dependent RNA-polymerase"/>
    <property type="match status" value="1"/>
</dbReference>
<evidence type="ECO:0000256" key="1">
    <source>
        <dbReference type="ARBA" id="ARBA00012418"/>
    </source>
</evidence>
<feature type="compositionally biased region" description="Basic and acidic residues" evidence="7">
    <location>
        <begin position="635"/>
        <end position="655"/>
    </location>
</feature>
<dbReference type="EMBL" id="MK500494">
    <property type="protein sequence ID" value="QBK90558.1"/>
    <property type="molecule type" value="Genomic_DNA"/>
</dbReference>
<evidence type="ECO:0000256" key="3">
    <source>
        <dbReference type="ARBA" id="ARBA00022679"/>
    </source>
</evidence>
<gene>
    <name evidence="9" type="ORF">LCPAC104_00540</name>
</gene>
<accession>A0A481Z3T0</accession>
<name>A0A481Z3T0_9VIRU</name>
<keyword evidence="3" id="KW-0808">Transferase</keyword>
<keyword evidence="2 9" id="KW-0240">DNA-directed RNA polymerase</keyword>
<feature type="domain" description="RNA polymerase Rpb1" evidence="8">
    <location>
        <begin position="65"/>
        <end position="519"/>
    </location>
</feature>
<evidence type="ECO:0000256" key="4">
    <source>
        <dbReference type="ARBA" id="ARBA00022695"/>
    </source>
</evidence>
<dbReference type="PANTHER" id="PTHR19376">
    <property type="entry name" value="DNA-DIRECTED RNA POLYMERASE"/>
    <property type="match status" value="1"/>
</dbReference>
<dbReference type="Gene3D" id="1.10.150.390">
    <property type="match status" value="1"/>
</dbReference>
<proteinExistence type="predicted"/>
<comment type="catalytic activity">
    <reaction evidence="6">
        <text>RNA(n) + a ribonucleoside 5'-triphosphate = RNA(n+1) + diphosphate</text>
        <dbReference type="Rhea" id="RHEA:21248"/>
        <dbReference type="Rhea" id="RHEA-COMP:14527"/>
        <dbReference type="Rhea" id="RHEA-COMP:17342"/>
        <dbReference type="ChEBI" id="CHEBI:33019"/>
        <dbReference type="ChEBI" id="CHEBI:61557"/>
        <dbReference type="ChEBI" id="CHEBI:140395"/>
        <dbReference type="EC" id="2.7.7.6"/>
    </reaction>
</comment>
<dbReference type="GO" id="GO:0003899">
    <property type="term" value="F:DNA-directed RNA polymerase activity"/>
    <property type="evidence" value="ECO:0007669"/>
    <property type="project" value="UniProtKB-EC"/>
</dbReference>
<keyword evidence="4" id="KW-0548">Nucleotidyltransferase</keyword>
<evidence type="ECO:0000313" key="9">
    <source>
        <dbReference type="EMBL" id="QBK90558.1"/>
    </source>
</evidence>
<sequence>MSEPRYLKSGEIDYILEVIPKIKSSSNESSESSRISLLETLREEFKKKKIVPEGIDQLREKVSLFFNESLIKPGSAVGMTASEALGGPITQTTLKTFHLAGTDTNITSSIEAYKDIIYALEKRHNKATTVSFTSNFYTFSEVFNEKKSDIVNTTIHEIIKFWKIDSEEEIFGEKKPQWLLDFLTITRKSLPKTNSILYIELNNRMMYNLKITIENVCDEINRNFLDKVLCIYSSLSDKKTFVVIYPIEKEILLIKNLPKINKIEYISTYYLISVVIPLLKEISIKGINGLTNLIPVKKSVWNFVEKEEKINTNTSKIYLIKNEMKKKGFNNLNMIFILKNVLGVEIQNLDDILYNYFEDYFLVKIPNKPKDIEKVLGKSIDDMKIKDLFDYKVSLGFRRKLEIEDTSWNYLESDDKKIIAPYRYSNFVTARVNGNNLKELFTRDDIDSNGTISNNMHEIYDILGIEAVRNFLTLELMKVIEAGGSYIDHRHIEIIADFMTSQGDITKLTYIGIGKQAVGALSQASLERVYEFIDGAAIFGVKEPLNSVSGSIFVGKQINLGTGYFPLKENPKIEDKFNNIIKIELPEANEDITPITDQDLSEILGEGSKSSLDFIITEEEKESIFESEIIEKIKQPEKSSEKEFSTPPIKREESKYPPYNSSPSETLPEMIKTPEIKESTKIGEKIEILDFI</sequence>
<dbReference type="GO" id="GO:0006351">
    <property type="term" value="P:DNA-templated transcription"/>
    <property type="evidence" value="ECO:0007669"/>
    <property type="project" value="InterPro"/>
</dbReference>
<evidence type="ECO:0000256" key="5">
    <source>
        <dbReference type="ARBA" id="ARBA00023163"/>
    </source>
</evidence>
<evidence type="ECO:0000259" key="8">
    <source>
        <dbReference type="Pfam" id="PF04998"/>
    </source>
</evidence>
<evidence type="ECO:0000256" key="6">
    <source>
        <dbReference type="ARBA" id="ARBA00048552"/>
    </source>
</evidence>
<dbReference type="PANTHER" id="PTHR19376:SF32">
    <property type="entry name" value="DNA-DIRECTED RNA POLYMERASE III SUBUNIT RPC1"/>
    <property type="match status" value="1"/>
</dbReference>
<dbReference type="GO" id="GO:0000428">
    <property type="term" value="C:DNA-directed RNA polymerase complex"/>
    <property type="evidence" value="ECO:0007669"/>
    <property type="project" value="UniProtKB-KW"/>
</dbReference>
<dbReference type="Gene3D" id="1.10.1790.20">
    <property type="match status" value="1"/>
</dbReference>
<dbReference type="EC" id="2.7.7.6" evidence="1"/>
<evidence type="ECO:0000256" key="7">
    <source>
        <dbReference type="SAM" id="MobiDB-lite"/>
    </source>
</evidence>
<dbReference type="Pfam" id="PF04998">
    <property type="entry name" value="RNA_pol_Rpb1_5"/>
    <property type="match status" value="1"/>
</dbReference>
<organism evidence="9">
    <name type="scientific">Pithovirus LCPAC104</name>
    <dbReference type="NCBI Taxonomy" id="2506589"/>
    <lineage>
        <taxon>Viruses</taxon>
        <taxon>Pithoviruses</taxon>
    </lineage>
</organism>
<keyword evidence="5" id="KW-0804">Transcription</keyword>